<dbReference type="InterPro" id="IPR035906">
    <property type="entry name" value="MetI-like_sf"/>
</dbReference>
<evidence type="ECO:0000256" key="1">
    <source>
        <dbReference type="ARBA" id="ARBA00004651"/>
    </source>
</evidence>
<feature type="transmembrane region" description="Helical" evidence="7">
    <location>
        <begin position="249"/>
        <end position="271"/>
    </location>
</feature>
<feature type="transmembrane region" description="Helical" evidence="7">
    <location>
        <begin position="21"/>
        <end position="40"/>
    </location>
</feature>
<protein>
    <submittedName>
        <fullName evidence="9">Peptide/nickel transport system permease protein</fullName>
    </submittedName>
</protein>
<evidence type="ECO:0000259" key="8">
    <source>
        <dbReference type="PROSITE" id="PS50928"/>
    </source>
</evidence>
<dbReference type="Gene3D" id="1.10.3720.10">
    <property type="entry name" value="MetI-like"/>
    <property type="match status" value="1"/>
</dbReference>
<dbReference type="PANTHER" id="PTHR43163:SF6">
    <property type="entry name" value="DIPEPTIDE TRANSPORT SYSTEM PERMEASE PROTEIN DPPB-RELATED"/>
    <property type="match status" value="1"/>
</dbReference>
<evidence type="ECO:0000256" key="2">
    <source>
        <dbReference type="ARBA" id="ARBA00022448"/>
    </source>
</evidence>
<keyword evidence="3" id="KW-1003">Cell membrane</keyword>
<evidence type="ECO:0000313" key="9">
    <source>
        <dbReference type="EMBL" id="MDP9820844.1"/>
    </source>
</evidence>
<evidence type="ECO:0000313" key="10">
    <source>
        <dbReference type="Proteomes" id="UP001240447"/>
    </source>
</evidence>
<dbReference type="CDD" id="cd06261">
    <property type="entry name" value="TM_PBP2"/>
    <property type="match status" value="1"/>
</dbReference>
<organism evidence="9 10">
    <name type="scientific">Nocardioides massiliensis</name>
    <dbReference type="NCBI Taxonomy" id="1325935"/>
    <lineage>
        <taxon>Bacteria</taxon>
        <taxon>Bacillati</taxon>
        <taxon>Actinomycetota</taxon>
        <taxon>Actinomycetes</taxon>
        <taxon>Propionibacteriales</taxon>
        <taxon>Nocardioidaceae</taxon>
        <taxon>Nocardioides</taxon>
    </lineage>
</organism>
<dbReference type="Proteomes" id="UP001240447">
    <property type="component" value="Unassembled WGS sequence"/>
</dbReference>
<dbReference type="SUPFAM" id="SSF161098">
    <property type="entry name" value="MetI-like"/>
    <property type="match status" value="1"/>
</dbReference>
<keyword evidence="5 7" id="KW-1133">Transmembrane helix</keyword>
<evidence type="ECO:0000256" key="3">
    <source>
        <dbReference type="ARBA" id="ARBA00022475"/>
    </source>
</evidence>
<feature type="domain" description="ABC transmembrane type-1" evidence="8">
    <location>
        <begin position="105"/>
        <end position="314"/>
    </location>
</feature>
<keyword evidence="2 7" id="KW-0813">Transport</keyword>
<dbReference type="InterPro" id="IPR000515">
    <property type="entry name" value="MetI-like"/>
</dbReference>
<proteinExistence type="inferred from homology"/>
<feature type="transmembrane region" description="Helical" evidence="7">
    <location>
        <begin position="291"/>
        <end position="317"/>
    </location>
</feature>
<dbReference type="Pfam" id="PF00528">
    <property type="entry name" value="BPD_transp_1"/>
    <property type="match status" value="1"/>
</dbReference>
<keyword evidence="4 7" id="KW-0812">Transmembrane</keyword>
<evidence type="ECO:0000256" key="5">
    <source>
        <dbReference type="ARBA" id="ARBA00022989"/>
    </source>
</evidence>
<keyword evidence="6 7" id="KW-0472">Membrane</keyword>
<dbReference type="EMBL" id="JAUSQM010000001">
    <property type="protein sequence ID" value="MDP9820844.1"/>
    <property type="molecule type" value="Genomic_DNA"/>
</dbReference>
<comment type="similarity">
    <text evidence="7">Belongs to the binding-protein-dependent transport system permease family.</text>
</comment>
<name>A0ABT9NKU2_9ACTN</name>
<dbReference type="InterPro" id="IPR045621">
    <property type="entry name" value="BPD_transp_1_N"/>
</dbReference>
<dbReference type="Pfam" id="PF19300">
    <property type="entry name" value="BPD_transp_1_N"/>
    <property type="match status" value="1"/>
</dbReference>
<dbReference type="PROSITE" id="PS50928">
    <property type="entry name" value="ABC_TM1"/>
    <property type="match status" value="1"/>
</dbReference>
<feature type="transmembrane region" description="Helical" evidence="7">
    <location>
        <begin position="141"/>
        <end position="164"/>
    </location>
</feature>
<evidence type="ECO:0000256" key="6">
    <source>
        <dbReference type="ARBA" id="ARBA00023136"/>
    </source>
</evidence>
<keyword evidence="10" id="KW-1185">Reference proteome</keyword>
<reference evidence="9 10" key="1">
    <citation type="submission" date="2023-07" db="EMBL/GenBank/DDBJ databases">
        <title>Sequencing the genomes of 1000 actinobacteria strains.</title>
        <authorList>
            <person name="Klenk H.-P."/>
        </authorList>
    </citation>
    <scope>NUCLEOTIDE SEQUENCE [LARGE SCALE GENOMIC DNA]</scope>
    <source>
        <strain evidence="9 10">GD13</strain>
    </source>
</reference>
<comment type="caution">
    <text evidence="9">The sequence shown here is derived from an EMBL/GenBank/DDBJ whole genome shotgun (WGS) entry which is preliminary data.</text>
</comment>
<accession>A0ABT9NKU2</accession>
<evidence type="ECO:0000256" key="7">
    <source>
        <dbReference type="RuleBase" id="RU363032"/>
    </source>
</evidence>
<sequence length="324" mass="34090">MSRGTATLRRVLPMVGRRLALVVPLLAIVTLVAFSLVFLIPGDPAEKVAGEGATVAQVEAVRVDLGLDRPVWEQFGSFLLGLAQGDLGTSYTFKTPVLDMILARMPVTVSLTVVALAIALLIGIPAGVLAGRRAGRWEDRAVTVGSTIGLATPNYVLGLLLAMFFGVQLGWLPAAGYTPLAEGWWAWLSHLLLPGLALGLVAAAEIARQLRASLASVLQQDYVRTALAKGMSSRTIVWKHALKNALMPVVTVFGIQVGYLLGGTAVIETVFGIQGLGDFAVRAVLAGDLPAIQGMVVVTVGVTVLASLAVDLTYGYLNPRGEMQ</sequence>
<dbReference type="PANTHER" id="PTHR43163">
    <property type="entry name" value="DIPEPTIDE TRANSPORT SYSTEM PERMEASE PROTEIN DPPB-RELATED"/>
    <property type="match status" value="1"/>
</dbReference>
<feature type="transmembrane region" description="Helical" evidence="7">
    <location>
        <begin position="107"/>
        <end position="129"/>
    </location>
</feature>
<comment type="subcellular location">
    <subcellularLocation>
        <location evidence="1 7">Cell membrane</location>
        <topology evidence="1 7">Multi-pass membrane protein</topology>
    </subcellularLocation>
</comment>
<dbReference type="RefSeq" id="WP_220138309.1">
    <property type="nucleotide sequence ID" value="NZ_CCXJ01000101.1"/>
</dbReference>
<gene>
    <name evidence="9" type="ORF">J2S59_000653</name>
</gene>
<evidence type="ECO:0000256" key="4">
    <source>
        <dbReference type="ARBA" id="ARBA00022692"/>
    </source>
</evidence>
<feature type="transmembrane region" description="Helical" evidence="7">
    <location>
        <begin position="184"/>
        <end position="204"/>
    </location>
</feature>